<dbReference type="Pfam" id="PF09369">
    <property type="entry name" value="MZB"/>
    <property type="match status" value="1"/>
</dbReference>
<keyword evidence="3" id="KW-0347">Helicase</keyword>
<dbReference type="Proteomes" id="UP000216779">
    <property type="component" value="Unassembled WGS sequence"/>
</dbReference>
<proteinExistence type="predicted"/>
<keyword evidence="3" id="KW-0378">Hydrolase</keyword>
<evidence type="ECO:0000313" key="4">
    <source>
        <dbReference type="Proteomes" id="UP000216779"/>
    </source>
</evidence>
<accession>A0A257SL40</accession>
<organism evidence="3 4">
    <name type="scientific">Acidithiobacillus ferrivorans</name>
    <dbReference type="NCBI Taxonomy" id="160808"/>
    <lineage>
        <taxon>Bacteria</taxon>
        <taxon>Pseudomonadati</taxon>
        <taxon>Pseudomonadota</taxon>
        <taxon>Acidithiobacillia</taxon>
        <taxon>Acidithiobacillales</taxon>
        <taxon>Acidithiobacillaceae</taxon>
        <taxon>Acidithiobacillus</taxon>
    </lineage>
</organism>
<dbReference type="EMBL" id="NCBC01000636">
    <property type="protein sequence ID" value="OYV73874.1"/>
    <property type="molecule type" value="Genomic_DNA"/>
</dbReference>
<dbReference type="GO" id="GO:0004386">
    <property type="term" value="F:helicase activity"/>
    <property type="evidence" value="ECO:0007669"/>
    <property type="project" value="UniProtKB-KW"/>
</dbReference>
<feature type="region of interest" description="Disordered" evidence="1">
    <location>
        <begin position="19"/>
        <end position="40"/>
    </location>
</feature>
<evidence type="ECO:0000256" key="1">
    <source>
        <dbReference type="SAM" id="MobiDB-lite"/>
    </source>
</evidence>
<protein>
    <submittedName>
        <fullName evidence="3">DEAD/DEAH box helicase</fullName>
    </submittedName>
</protein>
<feature type="non-terminal residue" evidence="3">
    <location>
        <position position="1"/>
    </location>
</feature>
<keyword evidence="3" id="KW-0547">Nucleotide-binding</keyword>
<keyword evidence="3" id="KW-0067">ATP-binding</keyword>
<evidence type="ECO:0000313" key="3">
    <source>
        <dbReference type="EMBL" id="OYV73874.1"/>
    </source>
</evidence>
<dbReference type="InterPro" id="IPR018973">
    <property type="entry name" value="MZB"/>
</dbReference>
<reference evidence="3 4" key="1">
    <citation type="submission" date="2017-03" db="EMBL/GenBank/DDBJ databases">
        <title>Lifting the veil on microbial sulfur biogeochemistry in mining wastewaters.</title>
        <authorList>
            <person name="Kantor R.S."/>
            <person name="Colenbrander Nelson T."/>
            <person name="Marshall S."/>
            <person name="Bennett D."/>
            <person name="Apte S."/>
            <person name="Camacho D."/>
            <person name="Thomas B.C."/>
            <person name="Warren L.A."/>
            <person name="Banfield J.F."/>
        </authorList>
    </citation>
    <scope>NUCLEOTIDE SEQUENCE [LARGE SCALE GENOMIC DNA]</scope>
    <source>
        <strain evidence="3">21-59-9</strain>
    </source>
</reference>
<sequence length="317" mass="34871">GWRRRKNKAQLGFYINPITGTWSKQEDPDASEESQEKEEGLLDKVPNQRIVPFVEDHRNLLILAPAHGLSLEAMATLQAALKRGIEMTFQIEEAELVAEPLPKSDERRALMFYEAAEGGAGVLTRLVSEPASLREVASAALQMMHYGKAEGGPWQFEALEATDKHICEAGCYQCLLSYFNQPDHENINRRNADALKLLVALANAEVHLIAAVTASTLTPSQPFVPGQSTSAQWLQAITQAGFRLPDATDVPVQQGAAIAAAQYAAARALVFLTPISPDLHRVLSDKGWQVLDFADLAQWSIRFATYPEIFGLPEKPQ</sequence>
<feature type="domain" description="MrfA-like Zn-binding" evidence="2">
    <location>
        <begin position="77"/>
        <end position="175"/>
    </location>
</feature>
<gene>
    <name evidence="3" type="ORF">B7Z70_12700</name>
</gene>
<name>A0A257SL40_9PROT</name>
<evidence type="ECO:0000259" key="2">
    <source>
        <dbReference type="Pfam" id="PF09369"/>
    </source>
</evidence>
<dbReference type="AlphaFoldDB" id="A0A257SL40"/>
<comment type="caution">
    <text evidence="3">The sequence shown here is derived from an EMBL/GenBank/DDBJ whole genome shotgun (WGS) entry which is preliminary data.</text>
</comment>